<keyword evidence="2" id="KW-0808">Transferase</keyword>
<name>A0A844XXQ3_9SPHN</name>
<dbReference type="RefSeq" id="WP_234033738.1">
    <property type="nucleotide sequence ID" value="NZ_WTYF01000002.1"/>
</dbReference>
<dbReference type="EMBL" id="WTYF01000002">
    <property type="protein sequence ID" value="MXO49702.1"/>
    <property type="molecule type" value="Genomic_DNA"/>
</dbReference>
<gene>
    <name evidence="2" type="ORF">GRI42_00085</name>
</gene>
<evidence type="ECO:0000259" key="1">
    <source>
        <dbReference type="PROSITE" id="PS51186"/>
    </source>
</evidence>
<proteinExistence type="predicted"/>
<dbReference type="InterPro" id="IPR016181">
    <property type="entry name" value="Acyl_CoA_acyltransferase"/>
</dbReference>
<evidence type="ECO:0000313" key="3">
    <source>
        <dbReference type="Proteomes" id="UP000444185"/>
    </source>
</evidence>
<dbReference type="Proteomes" id="UP000444185">
    <property type="component" value="Unassembled WGS sequence"/>
</dbReference>
<sequence>MMAAADIRVREVGPHEDSAALELERRCPQGRAFRIVFERESFRRRTDAFPEARLIGAWHRGQLIAVGGGAIKDVSWEGSETRSLMLYDFRVDPAYRREGVGRLLTETLIEWAKPKAEIGIAYSMGDNRAIQAMAREWIGADSAPAFSLLAYPTFRRSGADDLVVVPAEETRASYLRFRKDAVLQCHACEAFDSDQMIGSFRCASGPAASCSIWTTKDILEEVVVGLPTPLKLASKFFGGSLARRIGMPHVPKIGGTLRSWLVFDGHAADETAARKLFSAIAQKGRAANVDHCHILLPPQSLLPGALWRDVPKVFAPLIPFSIMARELAGRPLLLPGPVVDPRDI</sequence>
<dbReference type="AlphaFoldDB" id="A0A844XXQ3"/>
<accession>A0A844XXQ3</accession>
<dbReference type="SUPFAM" id="SSF55729">
    <property type="entry name" value="Acyl-CoA N-acyltransferases (Nat)"/>
    <property type="match status" value="1"/>
</dbReference>
<evidence type="ECO:0000313" key="2">
    <source>
        <dbReference type="EMBL" id="MXO49702.1"/>
    </source>
</evidence>
<dbReference type="GO" id="GO:0016747">
    <property type="term" value="F:acyltransferase activity, transferring groups other than amino-acyl groups"/>
    <property type="evidence" value="ECO:0007669"/>
    <property type="project" value="InterPro"/>
</dbReference>
<reference evidence="2 3" key="1">
    <citation type="submission" date="2019-12" db="EMBL/GenBank/DDBJ databases">
        <title>Genomic-based taxomic classification of the family Erythrobacteraceae.</title>
        <authorList>
            <person name="Xu L."/>
        </authorList>
    </citation>
    <scope>NUCLEOTIDE SEQUENCE [LARGE SCALE GENOMIC DNA]</scope>
    <source>
        <strain evidence="2 3">DSM 16225</strain>
    </source>
</reference>
<dbReference type="Gene3D" id="3.40.630.30">
    <property type="match status" value="1"/>
</dbReference>
<dbReference type="Pfam" id="PF00583">
    <property type="entry name" value="Acetyltransf_1"/>
    <property type="match status" value="1"/>
</dbReference>
<dbReference type="InterPro" id="IPR000182">
    <property type="entry name" value="GNAT_dom"/>
</dbReference>
<comment type="caution">
    <text evidence="2">The sequence shown here is derived from an EMBL/GenBank/DDBJ whole genome shotgun (WGS) entry which is preliminary data.</text>
</comment>
<protein>
    <submittedName>
        <fullName evidence="2">GNAT family N-acetyltransferase</fullName>
    </submittedName>
</protein>
<dbReference type="CDD" id="cd04301">
    <property type="entry name" value="NAT_SF"/>
    <property type="match status" value="1"/>
</dbReference>
<organism evidence="2 3">
    <name type="scientific">Qipengyuania gaetbuli</name>
    <dbReference type="NCBI Taxonomy" id="266952"/>
    <lineage>
        <taxon>Bacteria</taxon>
        <taxon>Pseudomonadati</taxon>
        <taxon>Pseudomonadota</taxon>
        <taxon>Alphaproteobacteria</taxon>
        <taxon>Sphingomonadales</taxon>
        <taxon>Erythrobacteraceae</taxon>
        <taxon>Qipengyuania</taxon>
    </lineage>
</organism>
<keyword evidence="3" id="KW-1185">Reference proteome</keyword>
<dbReference type="PROSITE" id="PS51186">
    <property type="entry name" value="GNAT"/>
    <property type="match status" value="1"/>
</dbReference>
<feature type="domain" description="N-acetyltransferase" evidence="1">
    <location>
        <begin position="7"/>
        <end position="180"/>
    </location>
</feature>